<feature type="domain" description="D-isomer specific 2-hydroxyacid dehydrogenase catalytic" evidence="11">
    <location>
        <begin position="15"/>
        <end position="328"/>
    </location>
</feature>
<evidence type="ECO:0000256" key="9">
    <source>
        <dbReference type="ARBA" id="ARBA00073362"/>
    </source>
</evidence>
<dbReference type="Gene3D" id="3.40.50.720">
    <property type="entry name" value="NAD(P)-binding Rossmann-like Domain"/>
    <property type="match status" value="2"/>
</dbReference>
<dbReference type="SUPFAM" id="SSF51735">
    <property type="entry name" value="NAD(P)-binding Rossmann-fold domains"/>
    <property type="match status" value="1"/>
</dbReference>
<protein>
    <recommendedName>
        <fullName evidence="9">Glyoxylate/hydroxypyruvate reductase B</fullName>
        <ecNumber evidence="7">1.1.1.79</ecNumber>
        <ecNumber evidence="8">1.1.1.81</ecNumber>
    </recommendedName>
</protein>
<proteinExistence type="inferred from homology"/>
<evidence type="ECO:0000256" key="5">
    <source>
        <dbReference type="ARBA" id="ARBA00052769"/>
    </source>
</evidence>
<organism evidence="13 14">
    <name type="scientific">Salibacterium salarium</name>
    <dbReference type="NCBI Taxonomy" id="284579"/>
    <lineage>
        <taxon>Bacteria</taxon>
        <taxon>Bacillati</taxon>
        <taxon>Bacillota</taxon>
        <taxon>Bacilli</taxon>
        <taxon>Bacillales</taxon>
        <taxon>Bacillaceae</taxon>
    </lineage>
</organism>
<reference evidence="13 14" key="1">
    <citation type="submission" date="2018-10" db="EMBL/GenBank/DDBJ databases">
        <title>Draft genome sequence of Bacillus salarius IM0101, isolated from a hypersaline soil in Inner Mongolia, China.</title>
        <authorList>
            <person name="Yamprayoonswat W."/>
            <person name="Boonvisut S."/>
            <person name="Jumpathong W."/>
            <person name="Sittihan S."/>
            <person name="Ruangsuj P."/>
            <person name="Wanthongcharoen S."/>
            <person name="Thongpramul N."/>
            <person name="Pimmason S."/>
            <person name="Yu B."/>
            <person name="Yasawong M."/>
        </authorList>
    </citation>
    <scope>NUCLEOTIDE SEQUENCE [LARGE SCALE GENOMIC DNA]</scope>
    <source>
        <strain evidence="13 14">IM0101</strain>
    </source>
</reference>
<evidence type="ECO:0000259" key="12">
    <source>
        <dbReference type="Pfam" id="PF02826"/>
    </source>
</evidence>
<keyword evidence="2" id="KW-0520">NAD</keyword>
<evidence type="ECO:0000256" key="4">
    <source>
        <dbReference type="ARBA" id="ARBA00052239"/>
    </source>
</evidence>
<evidence type="ECO:0000256" key="10">
    <source>
        <dbReference type="RuleBase" id="RU003719"/>
    </source>
</evidence>
<gene>
    <name evidence="13" type="ORF">D7Z54_27355</name>
</gene>
<name>A0A428MVN7_9BACI</name>
<dbReference type="Proteomes" id="UP000275076">
    <property type="component" value="Unassembled WGS sequence"/>
</dbReference>
<dbReference type="GO" id="GO:0005829">
    <property type="term" value="C:cytosol"/>
    <property type="evidence" value="ECO:0007669"/>
    <property type="project" value="TreeGrafter"/>
</dbReference>
<dbReference type="EC" id="1.1.1.79" evidence="7"/>
<dbReference type="PROSITE" id="PS00671">
    <property type="entry name" value="D_2_HYDROXYACID_DH_3"/>
    <property type="match status" value="1"/>
</dbReference>
<comment type="catalytic activity">
    <reaction evidence="5">
        <text>glycolate + NADP(+) = glyoxylate + NADPH + H(+)</text>
        <dbReference type="Rhea" id="RHEA:10992"/>
        <dbReference type="ChEBI" id="CHEBI:15378"/>
        <dbReference type="ChEBI" id="CHEBI:29805"/>
        <dbReference type="ChEBI" id="CHEBI:36655"/>
        <dbReference type="ChEBI" id="CHEBI:57783"/>
        <dbReference type="ChEBI" id="CHEBI:58349"/>
        <dbReference type="EC" id="1.1.1.79"/>
    </reaction>
</comment>
<dbReference type="FunFam" id="3.40.50.720:FF:000026">
    <property type="entry name" value="Glyoxylate/hydroxypyruvate reductase B"/>
    <property type="match status" value="1"/>
</dbReference>
<dbReference type="GO" id="GO:0030267">
    <property type="term" value="F:glyoxylate reductase (NADPH) activity"/>
    <property type="evidence" value="ECO:0007669"/>
    <property type="project" value="UniProtKB-EC"/>
</dbReference>
<sequence>MDGREGWNVRKPYVFLTRKMPDGIVSMLEKECVVSMWEKEETPPPVSRLEEEIQKADAVFCNVSDNINKSLIEKAEHLKVIATMAVGYNNIDIKAAEKKNIRVAHTPGVLSETTADLTFTLLMATARRVPEGMDVIKNNEWGAWAPFFLTGQDIHHARLGIIGMGRIGELVAKRGTGFDMDIVYHNRSRKPEMEKAIGARFMEMDELLETSDYICVQTPYTEETHHLINKQAFQKMKRNAIFVNTSRGPIVDEDALYEALNNGEIQGAGLDVFENEPIRADHPLLSLPNVTALPHIGSASKNTRWKMAEMTANHILQGIRGEEIDHEVKR</sequence>
<evidence type="ECO:0000256" key="7">
    <source>
        <dbReference type="ARBA" id="ARBA00066661"/>
    </source>
</evidence>
<comment type="catalytic activity">
    <reaction evidence="3">
        <text>(R)-glycerate + NAD(+) = 3-hydroxypyruvate + NADH + H(+)</text>
        <dbReference type="Rhea" id="RHEA:17905"/>
        <dbReference type="ChEBI" id="CHEBI:15378"/>
        <dbReference type="ChEBI" id="CHEBI:16659"/>
        <dbReference type="ChEBI" id="CHEBI:17180"/>
        <dbReference type="ChEBI" id="CHEBI:57540"/>
        <dbReference type="ChEBI" id="CHEBI:57945"/>
        <dbReference type="EC" id="1.1.1.81"/>
    </reaction>
</comment>
<dbReference type="PANTHER" id="PTHR10996:SF178">
    <property type="entry name" value="2-HYDROXYACID DEHYDROGENASE YGL185C-RELATED"/>
    <property type="match status" value="1"/>
</dbReference>
<dbReference type="Pfam" id="PF02826">
    <property type="entry name" value="2-Hacid_dh_C"/>
    <property type="match status" value="1"/>
</dbReference>
<evidence type="ECO:0000256" key="8">
    <source>
        <dbReference type="ARBA" id="ARBA00066674"/>
    </source>
</evidence>
<dbReference type="GO" id="GO:0016618">
    <property type="term" value="F:hydroxypyruvate reductase [NAD(P)H] activity"/>
    <property type="evidence" value="ECO:0007669"/>
    <property type="project" value="UniProtKB-EC"/>
</dbReference>
<accession>A0A428MVN7</accession>
<keyword evidence="14" id="KW-1185">Reference proteome</keyword>
<dbReference type="CDD" id="cd05301">
    <property type="entry name" value="GDH"/>
    <property type="match status" value="1"/>
</dbReference>
<evidence type="ECO:0000256" key="1">
    <source>
        <dbReference type="ARBA" id="ARBA00023002"/>
    </source>
</evidence>
<evidence type="ECO:0000256" key="3">
    <source>
        <dbReference type="ARBA" id="ARBA00051801"/>
    </source>
</evidence>
<evidence type="ECO:0000313" key="13">
    <source>
        <dbReference type="EMBL" id="RSL30210.1"/>
    </source>
</evidence>
<dbReference type="InterPro" id="IPR050223">
    <property type="entry name" value="D-isomer_2-hydroxyacid_DH"/>
</dbReference>
<comment type="similarity">
    <text evidence="6">Belongs to the D-isomer specific 2-hydroxyacid dehydrogenase family. GhrB subfamily.</text>
</comment>
<dbReference type="SUPFAM" id="SSF52283">
    <property type="entry name" value="Formate/glycerate dehydrogenase catalytic domain-like"/>
    <property type="match status" value="1"/>
</dbReference>
<feature type="domain" description="D-isomer specific 2-hydroxyacid dehydrogenase NAD-binding" evidence="12">
    <location>
        <begin position="120"/>
        <end position="297"/>
    </location>
</feature>
<evidence type="ECO:0000259" key="11">
    <source>
        <dbReference type="Pfam" id="PF00389"/>
    </source>
</evidence>
<dbReference type="InterPro" id="IPR036291">
    <property type="entry name" value="NAD(P)-bd_dom_sf"/>
</dbReference>
<keyword evidence="1 10" id="KW-0560">Oxidoreductase</keyword>
<evidence type="ECO:0000256" key="6">
    <source>
        <dbReference type="ARBA" id="ARBA00061278"/>
    </source>
</evidence>
<dbReference type="InterPro" id="IPR006139">
    <property type="entry name" value="D-isomer_2_OHA_DH_cat_dom"/>
</dbReference>
<dbReference type="EMBL" id="RBVX01000041">
    <property type="protein sequence ID" value="RSL30210.1"/>
    <property type="molecule type" value="Genomic_DNA"/>
</dbReference>
<comment type="catalytic activity">
    <reaction evidence="4">
        <text>(R)-glycerate + NADP(+) = 3-hydroxypyruvate + NADPH + H(+)</text>
        <dbReference type="Rhea" id="RHEA:18657"/>
        <dbReference type="ChEBI" id="CHEBI:15378"/>
        <dbReference type="ChEBI" id="CHEBI:16659"/>
        <dbReference type="ChEBI" id="CHEBI:17180"/>
        <dbReference type="ChEBI" id="CHEBI:57783"/>
        <dbReference type="ChEBI" id="CHEBI:58349"/>
        <dbReference type="EC" id="1.1.1.81"/>
    </reaction>
</comment>
<dbReference type="AlphaFoldDB" id="A0A428MVN7"/>
<dbReference type="EC" id="1.1.1.81" evidence="8"/>
<evidence type="ECO:0000313" key="14">
    <source>
        <dbReference type="Proteomes" id="UP000275076"/>
    </source>
</evidence>
<dbReference type="InterPro" id="IPR029752">
    <property type="entry name" value="D-isomer_DH_CS1"/>
</dbReference>
<dbReference type="PROSITE" id="PS00065">
    <property type="entry name" value="D_2_HYDROXYACID_DH_1"/>
    <property type="match status" value="1"/>
</dbReference>
<dbReference type="Pfam" id="PF00389">
    <property type="entry name" value="2-Hacid_dh"/>
    <property type="match status" value="1"/>
</dbReference>
<comment type="caution">
    <text evidence="13">The sequence shown here is derived from an EMBL/GenBank/DDBJ whole genome shotgun (WGS) entry which is preliminary data.</text>
</comment>
<dbReference type="PANTHER" id="PTHR10996">
    <property type="entry name" value="2-HYDROXYACID DEHYDROGENASE-RELATED"/>
    <property type="match status" value="1"/>
</dbReference>
<dbReference type="InterPro" id="IPR006140">
    <property type="entry name" value="D-isomer_DH_NAD-bd"/>
</dbReference>
<dbReference type="OrthoDB" id="9805416at2"/>
<dbReference type="RefSeq" id="WP_125561116.1">
    <property type="nucleotide sequence ID" value="NZ_RBVX01000041.1"/>
</dbReference>
<evidence type="ECO:0000256" key="2">
    <source>
        <dbReference type="ARBA" id="ARBA00023027"/>
    </source>
</evidence>
<dbReference type="InterPro" id="IPR029753">
    <property type="entry name" value="D-isomer_DH_CS"/>
</dbReference>
<dbReference type="GO" id="GO:0051287">
    <property type="term" value="F:NAD binding"/>
    <property type="evidence" value="ECO:0007669"/>
    <property type="project" value="InterPro"/>
</dbReference>